<accession>A0ABT2S6J9</accession>
<evidence type="ECO:0000313" key="2">
    <source>
        <dbReference type="EMBL" id="MCU6699865.1"/>
    </source>
</evidence>
<feature type="transmembrane region" description="Helical" evidence="1">
    <location>
        <begin position="52"/>
        <end position="73"/>
    </location>
</feature>
<keyword evidence="1" id="KW-0812">Transmembrane</keyword>
<dbReference type="RefSeq" id="WP_262581376.1">
    <property type="nucleotide sequence ID" value="NZ_JAOQJV010000006.1"/>
</dbReference>
<keyword evidence="1" id="KW-1133">Transmembrane helix</keyword>
<proteinExistence type="predicted"/>
<evidence type="ECO:0000313" key="3">
    <source>
        <dbReference type="Proteomes" id="UP001207605"/>
    </source>
</evidence>
<sequence length="83" mass="9217">MKKLWKLLAANCGKKYTAALFRGVFTFICVAVVALPVMMFGLSVSWDLSECLWSAFLTGGYAGVAGYLISIFYELNHVKREAE</sequence>
<dbReference type="Proteomes" id="UP001207605">
    <property type="component" value="Unassembled WGS sequence"/>
</dbReference>
<protein>
    <submittedName>
        <fullName evidence="2">Uncharacterized protein</fullName>
    </submittedName>
</protein>
<organism evidence="2 3">
    <name type="scientific">Dorea ammoniilytica</name>
    <dbReference type="NCBI Taxonomy" id="2981788"/>
    <lineage>
        <taxon>Bacteria</taxon>
        <taxon>Bacillati</taxon>
        <taxon>Bacillota</taxon>
        <taxon>Clostridia</taxon>
        <taxon>Lachnospirales</taxon>
        <taxon>Lachnospiraceae</taxon>
        <taxon>Dorea</taxon>
    </lineage>
</organism>
<comment type="caution">
    <text evidence="2">The sequence shown here is derived from an EMBL/GenBank/DDBJ whole genome shotgun (WGS) entry which is preliminary data.</text>
</comment>
<keyword evidence="1" id="KW-0472">Membrane</keyword>
<dbReference type="EMBL" id="JAOQJV010000006">
    <property type="protein sequence ID" value="MCU6699865.1"/>
    <property type="molecule type" value="Genomic_DNA"/>
</dbReference>
<feature type="transmembrane region" description="Helical" evidence="1">
    <location>
        <begin position="20"/>
        <end position="46"/>
    </location>
</feature>
<gene>
    <name evidence="2" type="ORF">OCV65_06435</name>
</gene>
<reference evidence="2 3" key="1">
    <citation type="journal article" date="2021" name="ISME Commun">
        <title>Automated analysis of genomic sequences facilitates high-throughput and comprehensive description of bacteria.</title>
        <authorList>
            <person name="Hitch T.C.A."/>
        </authorList>
    </citation>
    <scope>NUCLEOTIDE SEQUENCE [LARGE SCALE GENOMIC DNA]</scope>
    <source>
        <strain evidence="2 3">Sanger_02</strain>
    </source>
</reference>
<name>A0ABT2S6J9_9FIRM</name>
<evidence type="ECO:0000256" key="1">
    <source>
        <dbReference type="SAM" id="Phobius"/>
    </source>
</evidence>
<keyword evidence="3" id="KW-1185">Reference proteome</keyword>